<reference evidence="7 8" key="1">
    <citation type="submission" date="2017-04" db="EMBL/GenBank/DDBJ databases">
        <authorList>
            <person name="Afonso C.L."/>
            <person name="Miller P.J."/>
            <person name="Scott M.A."/>
            <person name="Spackman E."/>
            <person name="Goraichik I."/>
            <person name="Dimitrov K.M."/>
            <person name="Suarez D.L."/>
            <person name="Swayne D.E."/>
        </authorList>
    </citation>
    <scope>NUCLEOTIDE SEQUENCE [LARGE SCALE GENOMIC DNA]</scope>
    <source>
        <strain evidence="7 8">DSM 12816</strain>
    </source>
</reference>
<dbReference type="RefSeq" id="WP_084234948.1">
    <property type="nucleotide sequence ID" value="NZ_FWXW01000005.1"/>
</dbReference>
<dbReference type="InterPro" id="IPR006108">
    <property type="entry name" value="3HC_DH_C"/>
</dbReference>
<keyword evidence="8" id="KW-1185">Reference proteome</keyword>
<sequence length="310" mass="34399">MKASDIRSIACIGAGTIGASWASFYAYKGFPVTVQDVSAEFLEKCKGLIESNLAFFVSVGAEDSLETMKDRIRYTTEIGEAVRDAQLIQESITEKYEVKQAVLGEIDKYNTDAFYCSSTSGLLITEISRYSAFAARCVTAHPFNPPHLIPLVELVKGEQTSQETLDTVFDFYRSIGKEPVKIYKEMNGHVASRLQLALWREAIDLVVKGVISVEDVDTACQYGPGLRWGVMGPNMIIHLGGGEGGVKKMMTLAPVEKWWGEMASWSKFPEKSWEMLPEGCEAAMHGRSFKEMAQIRDERLIGLLKVLGKL</sequence>
<dbReference type="GO" id="GO:0070403">
    <property type="term" value="F:NAD+ binding"/>
    <property type="evidence" value="ECO:0007669"/>
    <property type="project" value="InterPro"/>
</dbReference>
<dbReference type="PIRSF" id="PIRSF000105">
    <property type="entry name" value="HCDH"/>
    <property type="match status" value="1"/>
</dbReference>
<dbReference type="SUPFAM" id="SSF51735">
    <property type="entry name" value="NAD(P)-binding Rossmann-fold domains"/>
    <property type="match status" value="1"/>
</dbReference>
<keyword evidence="3" id="KW-0560">Oxidoreductase</keyword>
<feature type="domain" description="3-hydroxyacyl-CoA dehydrogenase NAD binding" evidence="6">
    <location>
        <begin position="9"/>
        <end position="185"/>
    </location>
</feature>
<dbReference type="InterPro" id="IPR006176">
    <property type="entry name" value="3-OHacyl-CoA_DH_NAD-bd"/>
</dbReference>
<evidence type="ECO:0000256" key="2">
    <source>
        <dbReference type="ARBA" id="ARBA00009463"/>
    </source>
</evidence>
<feature type="site" description="Important for catalytic activity" evidence="4">
    <location>
        <position position="141"/>
    </location>
</feature>
<organism evidence="7 8">
    <name type="scientific">Papillibacter cinnamivorans DSM 12816</name>
    <dbReference type="NCBI Taxonomy" id="1122930"/>
    <lineage>
        <taxon>Bacteria</taxon>
        <taxon>Bacillati</taxon>
        <taxon>Bacillota</taxon>
        <taxon>Clostridia</taxon>
        <taxon>Eubacteriales</taxon>
        <taxon>Oscillospiraceae</taxon>
        <taxon>Papillibacter</taxon>
    </lineage>
</organism>
<dbReference type="GO" id="GO:0016616">
    <property type="term" value="F:oxidoreductase activity, acting on the CH-OH group of donors, NAD or NADP as acceptor"/>
    <property type="evidence" value="ECO:0007669"/>
    <property type="project" value="InterPro"/>
</dbReference>
<evidence type="ECO:0000259" key="6">
    <source>
        <dbReference type="Pfam" id="PF02737"/>
    </source>
</evidence>
<protein>
    <submittedName>
        <fullName evidence="7">3-hydroxyacyl-CoA dehydrogenase</fullName>
    </submittedName>
</protein>
<gene>
    <name evidence="7" type="ORF">SAMN02745168_2284</name>
</gene>
<comment type="pathway">
    <text evidence="1">Lipid metabolism; butanoate metabolism.</text>
</comment>
<dbReference type="SUPFAM" id="SSF48179">
    <property type="entry name" value="6-phosphogluconate dehydrogenase C-terminal domain-like"/>
    <property type="match status" value="1"/>
</dbReference>
<dbReference type="OrthoDB" id="9771883at2"/>
<dbReference type="InterPro" id="IPR008927">
    <property type="entry name" value="6-PGluconate_DH-like_C_sf"/>
</dbReference>
<dbReference type="InterPro" id="IPR013328">
    <property type="entry name" value="6PGD_dom2"/>
</dbReference>
<dbReference type="Gene3D" id="1.10.1040.10">
    <property type="entry name" value="N-(1-d-carboxylethyl)-l-norvaline Dehydrogenase, domain 2"/>
    <property type="match status" value="1"/>
</dbReference>
<comment type="similarity">
    <text evidence="2">Belongs to the 3-hydroxyacyl-CoA dehydrogenase family.</text>
</comment>
<evidence type="ECO:0000313" key="8">
    <source>
        <dbReference type="Proteomes" id="UP000192790"/>
    </source>
</evidence>
<dbReference type="Proteomes" id="UP000192790">
    <property type="component" value="Unassembled WGS sequence"/>
</dbReference>
<dbReference type="Gene3D" id="3.40.50.720">
    <property type="entry name" value="NAD(P)-binding Rossmann-like Domain"/>
    <property type="match status" value="1"/>
</dbReference>
<evidence type="ECO:0000313" key="7">
    <source>
        <dbReference type="EMBL" id="SMC73615.1"/>
    </source>
</evidence>
<dbReference type="Pfam" id="PF02737">
    <property type="entry name" value="3HCDH_N"/>
    <property type="match status" value="1"/>
</dbReference>
<evidence type="ECO:0000256" key="4">
    <source>
        <dbReference type="PIRSR" id="PIRSR000105-1"/>
    </source>
</evidence>
<evidence type="ECO:0000259" key="5">
    <source>
        <dbReference type="Pfam" id="PF00725"/>
    </source>
</evidence>
<dbReference type="InterPro" id="IPR036291">
    <property type="entry name" value="NAD(P)-bd_dom_sf"/>
</dbReference>
<dbReference type="InterPro" id="IPR022694">
    <property type="entry name" value="3-OHacyl-CoA_DH"/>
</dbReference>
<dbReference type="GO" id="GO:0006631">
    <property type="term" value="P:fatty acid metabolic process"/>
    <property type="evidence" value="ECO:0007669"/>
    <property type="project" value="InterPro"/>
</dbReference>
<dbReference type="EMBL" id="FWXW01000005">
    <property type="protein sequence ID" value="SMC73615.1"/>
    <property type="molecule type" value="Genomic_DNA"/>
</dbReference>
<dbReference type="STRING" id="1122930.SAMN02745168_2284"/>
<accession>A0A1W2BKY1</accession>
<evidence type="ECO:0000256" key="1">
    <source>
        <dbReference type="ARBA" id="ARBA00005086"/>
    </source>
</evidence>
<dbReference type="AlphaFoldDB" id="A0A1W2BKY1"/>
<name>A0A1W2BKY1_9FIRM</name>
<dbReference type="PANTHER" id="PTHR48075:SF5">
    <property type="entry name" value="3-HYDROXYBUTYRYL-COA DEHYDROGENASE"/>
    <property type="match status" value="1"/>
</dbReference>
<dbReference type="Pfam" id="PF00725">
    <property type="entry name" value="3HCDH"/>
    <property type="match status" value="1"/>
</dbReference>
<proteinExistence type="inferred from homology"/>
<feature type="domain" description="3-hydroxyacyl-CoA dehydrogenase C-terminal" evidence="5">
    <location>
        <begin position="188"/>
        <end position="271"/>
    </location>
</feature>
<evidence type="ECO:0000256" key="3">
    <source>
        <dbReference type="ARBA" id="ARBA00023002"/>
    </source>
</evidence>
<dbReference type="PANTHER" id="PTHR48075">
    <property type="entry name" value="3-HYDROXYACYL-COA DEHYDROGENASE FAMILY PROTEIN"/>
    <property type="match status" value="1"/>
</dbReference>